<keyword evidence="2 7" id="KW-0349">Heme</keyword>
<protein>
    <submittedName>
        <fullName evidence="11">Methylamine utilization protein MauG</fullName>
    </submittedName>
</protein>
<evidence type="ECO:0000256" key="8">
    <source>
        <dbReference type="SAM" id="MobiDB-lite"/>
    </source>
</evidence>
<dbReference type="STRING" id="1185766.SAMN05216224_102503"/>
<dbReference type="PANTHER" id="PTHR30600">
    <property type="entry name" value="CYTOCHROME C PEROXIDASE-RELATED"/>
    <property type="match status" value="1"/>
</dbReference>
<evidence type="ECO:0000256" key="5">
    <source>
        <dbReference type="ARBA" id="ARBA00023002"/>
    </source>
</evidence>
<dbReference type="PANTHER" id="PTHR30600:SF10">
    <property type="entry name" value="BLL6722 PROTEIN"/>
    <property type="match status" value="1"/>
</dbReference>
<dbReference type="OrthoDB" id="9805202at2"/>
<comment type="subcellular location">
    <subcellularLocation>
        <location evidence="1">Cell envelope</location>
    </subcellularLocation>
</comment>
<organism evidence="11 12">
    <name type="scientific">Thioclava dalianensis</name>
    <dbReference type="NCBI Taxonomy" id="1185766"/>
    <lineage>
        <taxon>Bacteria</taxon>
        <taxon>Pseudomonadati</taxon>
        <taxon>Pseudomonadota</taxon>
        <taxon>Alphaproteobacteria</taxon>
        <taxon>Rhodobacterales</taxon>
        <taxon>Paracoccaceae</taxon>
        <taxon>Thioclava</taxon>
    </lineage>
</organism>
<feature type="region of interest" description="Disordered" evidence="8">
    <location>
        <begin position="317"/>
        <end position="336"/>
    </location>
</feature>
<dbReference type="InterPro" id="IPR009056">
    <property type="entry name" value="Cyt_c-like_dom"/>
</dbReference>
<proteinExistence type="predicted"/>
<dbReference type="InterPro" id="IPR036909">
    <property type="entry name" value="Cyt_c-like_dom_sf"/>
</dbReference>
<dbReference type="RefSeq" id="WP_081856253.1">
    <property type="nucleotide sequence ID" value="NZ_FOVB01000002.1"/>
</dbReference>
<dbReference type="AlphaFoldDB" id="A0A074U841"/>
<gene>
    <name evidence="11" type="ORF">DL1_13555</name>
</gene>
<dbReference type="GO" id="GO:0009055">
    <property type="term" value="F:electron transfer activity"/>
    <property type="evidence" value="ECO:0007669"/>
    <property type="project" value="InterPro"/>
</dbReference>
<keyword evidence="12" id="KW-1185">Reference proteome</keyword>
<feature type="domain" description="Cytochrome c" evidence="10">
    <location>
        <begin position="27"/>
        <end position="172"/>
    </location>
</feature>
<dbReference type="InterPro" id="IPR004852">
    <property type="entry name" value="Di-haem_cyt_c_peroxidsae"/>
</dbReference>
<dbReference type="EMBL" id="JHEH01000004">
    <property type="protein sequence ID" value="KEP70837.1"/>
    <property type="molecule type" value="Genomic_DNA"/>
</dbReference>
<reference evidence="11 12" key="1">
    <citation type="submission" date="2014-03" db="EMBL/GenBank/DDBJ databases">
        <title>The draft genome sequence of Thioclava dalianensis DLFJ1-1.</title>
        <authorList>
            <person name="Lai Q."/>
            <person name="Shao Z."/>
        </authorList>
    </citation>
    <scope>NUCLEOTIDE SEQUENCE [LARGE SCALE GENOMIC DNA]</scope>
    <source>
        <strain evidence="11 12">DLFJ1-1</strain>
    </source>
</reference>
<sequence>MRFVLAALIGLAGFGSARAQDAAPYDSLADWGAALFFDADLSAARTQSCATCHDPARGFSDPRPGAVSLGDDGESRGARNAPALGYAKFAPPFHRDETGAYIGGQFHDGRARDLAAQAIGPMMNPVEMALSGPEQVAQRVLEKPRYRASLAVLGGADPSDPEAVAALTAKAIAAFESEPQFSSFDSKYDRFLRGEAELSDQEELGRLLFFSQQFTSCNACHQLRETPGAANETFTNYAYHNIGVPANPDLLRAGQAPDRGLLDNPEISDPALAGKFKVPSLRNVALTGPYMHNGVFSDLRTVLLFYNSFNSNRAERQINPETGQPFGPPETPGTLSRAELERGPALNDQRIAALEAFLRSLTDQRYEGLLSE</sequence>
<evidence type="ECO:0000313" key="12">
    <source>
        <dbReference type="Proteomes" id="UP000027725"/>
    </source>
</evidence>
<evidence type="ECO:0000256" key="7">
    <source>
        <dbReference type="PROSITE-ProRule" id="PRU00433"/>
    </source>
</evidence>
<dbReference type="Pfam" id="PF03150">
    <property type="entry name" value="CCP_MauG"/>
    <property type="match status" value="1"/>
</dbReference>
<keyword evidence="5" id="KW-0560">Oxidoreductase</keyword>
<dbReference type="GO" id="GO:0004130">
    <property type="term" value="F:cytochrome-c peroxidase activity"/>
    <property type="evidence" value="ECO:0007669"/>
    <property type="project" value="TreeGrafter"/>
</dbReference>
<evidence type="ECO:0000256" key="4">
    <source>
        <dbReference type="ARBA" id="ARBA00022729"/>
    </source>
</evidence>
<dbReference type="Proteomes" id="UP000027725">
    <property type="component" value="Unassembled WGS sequence"/>
</dbReference>
<dbReference type="eggNOG" id="COG1858">
    <property type="taxonomic scope" value="Bacteria"/>
</dbReference>
<dbReference type="GO" id="GO:0020037">
    <property type="term" value="F:heme binding"/>
    <property type="evidence" value="ECO:0007669"/>
    <property type="project" value="InterPro"/>
</dbReference>
<dbReference type="SUPFAM" id="SSF46626">
    <property type="entry name" value="Cytochrome c"/>
    <property type="match status" value="2"/>
</dbReference>
<dbReference type="GO" id="GO:0046872">
    <property type="term" value="F:metal ion binding"/>
    <property type="evidence" value="ECO:0007669"/>
    <property type="project" value="UniProtKB-KW"/>
</dbReference>
<evidence type="ECO:0000256" key="9">
    <source>
        <dbReference type="SAM" id="SignalP"/>
    </source>
</evidence>
<accession>A0A074U841</accession>
<feature type="signal peptide" evidence="9">
    <location>
        <begin position="1"/>
        <end position="19"/>
    </location>
</feature>
<dbReference type="Gene3D" id="1.10.760.10">
    <property type="entry name" value="Cytochrome c-like domain"/>
    <property type="match status" value="2"/>
</dbReference>
<keyword evidence="3 7" id="KW-0479">Metal-binding</keyword>
<evidence type="ECO:0000256" key="3">
    <source>
        <dbReference type="ARBA" id="ARBA00022723"/>
    </source>
</evidence>
<keyword evidence="4 9" id="KW-0732">Signal</keyword>
<evidence type="ECO:0000313" key="11">
    <source>
        <dbReference type="EMBL" id="KEP70837.1"/>
    </source>
</evidence>
<feature type="chain" id="PRO_5001700352" evidence="9">
    <location>
        <begin position="20"/>
        <end position="372"/>
    </location>
</feature>
<comment type="caution">
    <text evidence="11">The sequence shown here is derived from an EMBL/GenBank/DDBJ whole genome shotgun (WGS) entry which is preliminary data.</text>
</comment>
<evidence type="ECO:0000259" key="10">
    <source>
        <dbReference type="PROSITE" id="PS51007"/>
    </source>
</evidence>
<evidence type="ECO:0000256" key="6">
    <source>
        <dbReference type="ARBA" id="ARBA00023004"/>
    </source>
</evidence>
<dbReference type="PROSITE" id="PS51007">
    <property type="entry name" value="CYTC"/>
    <property type="match status" value="2"/>
</dbReference>
<evidence type="ECO:0000256" key="1">
    <source>
        <dbReference type="ARBA" id="ARBA00004196"/>
    </source>
</evidence>
<dbReference type="GO" id="GO:0030313">
    <property type="term" value="C:cell envelope"/>
    <property type="evidence" value="ECO:0007669"/>
    <property type="project" value="UniProtKB-SubCell"/>
</dbReference>
<feature type="domain" description="Cytochrome c" evidence="10">
    <location>
        <begin position="200"/>
        <end position="362"/>
    </location>
</feature>
<name>A0A074U841_9RHOB</name>
<dbReference type="InterPro" id="IPR051395">
    <property type="entry name" value="Cytochrome_c_Peroxidase/MauG"/>
</dbReference>
<keyword evidence="6 7" id="KW-0408">Iron</keyword>
<evidence type="ECO:0000256" key="2">
    <source>
        <dbReference type="ARBA" id="ARBA00022617"/>
    </source>
</evidence>